<proteinExistence type="predicted"/>
<keyword evidence="2" id="KW-1185">Reference proteome</keyword>
<evidence type="ECO:0000313" key="2">
    <source>
        <dbReference type="Proteomes" id="UP000734823"/>
    </source>
</evidence>
<dbReference type="EMBL" id="JABVED010000015">
    <property type="protein sequence ID" value="MBC6450310.1"/>
    <property type="molecule type" value="Genomic_DNA"/>
</dbReference>
<name>A0ABR7LC65_9PSEU</name>
<dbReference type="RefSeq" id="WP_187223409.1">
    <property type="nucleotide sequence ID" value="NZ_JABVED010000015.1"/>
</dbReference>
<dbReference type="Proteomes" id="UP000734823">
    <property type="component" value="Unassembled WGS sequence"/>
</dbReference>
<organism evidence="1 2">
    <name type="scientific">Actinokineospora xionganensis</name>
    <dbReference type="NCBI Taxonomy" id="2684470"/>
    <lineage>
        <taxon>Bacteria</taxon>
        <taxon>Bacillati</taxon>
        <taxon>Actinomycetota</taxon>
        <taxon>Actinomycetes</taxon>
        <taxon>Pseudonocardiales</taxon>
        <taxon>Pseudonocardiaceae</taxon>
        <taxon>Actinokineospora</taxon>
    </lineage>
</organism>
<dbReference type="InterPro" id="IPR031795">
    <property type="entry name" value="Zf-HC3"/>
</dbReference>
<reference evidence="1 2" key="1">
    <citation type="submission" date="2020-06" db="EMBL/GenBank/DDBJ databases">
        <title>Actinokineospora xiongansis sp. nov., isolated from soil of Baiyangdian.</title>
        <authorList>
            <person name="Zhang X."/>
        </authorList>
    </citation>
    <scope>NUCLEOTIDE SEQUENCE [LARGE SCALE GENOMIC DNA]</scope>
    <source>
        <strain evidence="1 2">HBU206404</strain>
    </source>
</reference>
<dbReference type="Pfam" id="PF16827">
    <property type="entry name" value="zf-HC3"/>
    <property type="match status" value="1"/>
</dbReference>
<sequence>MRPYQWQGAAGELHAIPNAGDALLPPLPGATYQTVCGLTVELPTEDFRRDVRRGMCRACNSGWIAQESATRASSGRSRR</sequence>
<protein>
    <recommendedName>
        <fullName evidence="3">Zinc finger protein</fullName>
    </recommendedName>
</protein>
<evidence type="ECO:0000313" key="1">
    <source>
        <dbReference type="EMBL" id="MBC6450310.1"/>
    </source>
</evidence>
<dbReference type="Gene3D" id="2.30.30.990">
    <property type="entry name" value="Malonyl-[acyl-carrier protein] O-methyltransferase, zinc-finger motif"/>
    <property type="match status" value="1"/>
</dbReference>
<gene>
    <name evidence="1" type="ORF">GPZ80_24435</name>
</gene>
<comment type="caution">
    <text evidence="1">The sequence shown here is derived from an EMBL/GenBank/DDBJ whole genome shotgun (WGS) entry which is preliminary data.</text>
</comment>
<evidence type="ECO:0008006" key="3">
    <source>
        <dbReference type="Google" id="ProtNLM"/>
    </source>
</evidence>
<accession>A0ABR7LC65</accession>